<dbReference type="Pfam" id="PF12833">
    <property type="entry name" value="HTH_18"/>
    <property type="match status" value="1"/>
</dbReference>
<sequence>MGTAAVENVRLVLAAAVARGLSPGMLLAEAELEPHALLAPEGRVPAWSALRLWHVAAERCADPAFGIAAAEHIQAGSYGALGYAMHSSATLGEGLRRLVTFFRLVNQRATLALLEEGDLVRVRFLTEENIPPDMVRHPVECVLFAVLRFTRKLTGATVWPLSVSFQHAAPAELSAHSRAFGDALAFSQPHSELVLSRRVLALPQRGADPSMAEFMERHLRRLLQELPPEETFLVRVRGVLLEELRRGEPSLEALSERLRLSKRTLQRRLKQEGTSLQQLLDEVRRELALRHLSDSKESIAEVAFLLGFSEVSAFHRAFKRWTGSTPGEYRQALP</sequence>
<dbReference type="InterPro" id="IPR032687">
    <property type="entry name" value="AraC-type_N"/>
</dbReference>
<keyword evidence="1" id="KW-0805">Transcription regulation</keyword>
<dbReference type="InterPro" id="IPR009057">
    <property type="entry name" value="Homeodomain-like_sf"/>
</dbReference>
<dbReference type="InterPro" id="IPR018060">
    <property type="entry name" value="HTH_AraC"/>
</dbReference>
<proteinExistence type="predicted"/>
<dbReference type="PRINTS" id="PR00032">
    <property type="entry name" value="HTHARAC"/>
</dbReference>
<reference evidence="5 6" key="1">
    <citation type="submission" date="2019-08" db="EMBL/GenBank/DDBJ databases">
        <title>Archangium and Cystobacter genomes.</title>
        <authorList>
            <person name="Chen I.-C.K."/>
            <person name="Wielgoss S."/>
        </authorList>
    </citation>
    <scope>NUCLEOTIDE SEQUENCE [LARGE SCALE GENOMIC DNA]</scope>
    <source>
        <strain evidence="5 6">Cbm 6</strain>
    </source>
</reference>
<dbReference type="SMART" id="SM00342">
    <property type="entry name" value="HTH_ARAC"/>
    <property type="match status" value="1"/>
</dbReference>
<keyword evidence="3" id="KW-0804">Transcription</keyword>
<keyword evidence="2" id="KW-0238">DNA-binding</keyword>
<keyword evidence="6" id="KW-1185">Reference proteome</keyword>
<evidence type="ECO:0000256" key="1">
    <source>
        <dbReference type="ARBA" id="ARBA00023015"/>
    </source>
</evidence>
<organism evidence="5 6">
    <name type="scientific">Archangium minus</name>
    <dbReference type="NCBI Taxonomy" id="83450"/>
    <lineage>
        <taxon>Bacteria</taxon>
        <taxon>Pseudomonadati</taxon>
        <taxon>Myxococcota</taxon>
        <taxon>Myxococcia</taxon>
        <taxon>Myxococcales</taxon>
        <taxon>Cystobacterineae</taxon>
        <taxon>Archangiaceae</taxon>
        <taxon>Archangium</taxon>
    </lineage>
</organism>
<dbReference type="PANTHER" id="PTHR47894">
    <property type="entry name" value="HTH-TYPE TRANSCRIPTIONAL REGULATOR GADX"/>
    <property type="match status" value="1"/>
</dbReference>
<dbReference type="SUPFAM" id="SSF46689">
    <property type="entry name" value="Homeodomain-like"/>
    <property type="match status" value="1"/>
</dbReference>
<dbReference type="EMBL" id="CP043494">
    <property type="protein sequence ID" value="WNG45406.1"/>
    <property type="molecule type" value="Genomic_DNA"/>
</dbReference>
<name>A0ABY9WNM3_9BACT</name>
<feature type="domain" description="HTH araC/xylS-type" evidence="4">
    <location>
        <begin position="234"/>
        <end position="332"/>
    </location>
</feature>
<evidence type="ECO:0000256" key="2">
    <source>
        <dbReference type="ARBA" id="ARBA00023125"/>
    </source>
</evidence>
<dbReference type="PANTHER" id="PTHR47894:SF1">
    <property type="entry name" value="HTH-TYPE TRANSCRIPTIONAL REGULATOR VQSM"/>
    <property type="match status" value="1"/>
</dbReference>
<evidence type="ECO:0000313" key="6">
    <source>
        <dbReference type="Proteomes" id="UP001611383"/>
    </source>
</evidence>
<dbReference type="Gene3D" id="1.10.10.60">
    <property type="entry name" value="Homeodomain-like"/>
    <property type="match status" value="1"/>
</dbReference>
<dbReference type="Pfam" id="PF12625">
    <property type="entry name" value="Arabinose_bd"/>
    <property type="match status" value="1"/>
</dbReference>
<dbReference type="Proteomes" id="UP001611383">
    <property type="component" value="Chromosome"/>
</dbReference>
<gene>
    <name evidence="5" type="ORF">F0U60_15820</name>
</gene>
<accession>A0ABY9WNM3</accession>
<dbReference type="PROSITE" id="PS01124">
    <property type="entry name" value="HTH_ARAC_FAMILY_2"/>
    <property type="match status" value="1"/>
</dbReference>
<evidence type="ECO:0000256" key="3">
    <source>
        <dbReference type="ARBA" id="ARBA00023163"/>
    </source>
</evidence>
<evidence type="ECO:0000259" key="4">
    <source>
        <dbReference type="PROSITE" id="PS01124"/>
    </source>
</evidence>
<dbReference type="InterPro" id="IPR020449">
    <property type="entry name" value="Tscrpt_reg_AraC-type_HTH"/>
</dbReference>
<dbReference type="RefSeq" id="WP_395820151.1">
    <property type="nucleotide sequence ID" value="NZ_CP043494.1"/>
</dbReference>
<protein>
    <submittedName>
        <fullName evidence="5">AraC family transcriptional regulator</fullName>
    </submittedName>
</protein>
<evidence type="ECO:0000313" key="5">
    <source>
        <dbReference type="EMBL" id="WNG45406.1"/>
    </source>
</evidence>